<keyword evidence="2" id="KW-1185">Reference proteome</keyword>
<name>A0A1G9Y3F1_9BACL</name>
<gene>
    <name evidence="1" type="ORF">SAMN04488137_3186</name>
</gene>
<proteinExistence type="predicted"/>
<accession>A0A1G9Y3F1</accession>
<evidence type="ECO:0000313" key="1">
    <source>
        <dbReference type="EMBL" id="SDN03632.1"/>
    </source>
</evidence>
<evidence type="ECO:0000313" key="2">
    <source>
        <dbReference type="Proteomes" id="UP000199544"/>
    </source>
</evidence>
<dbReference type="Proteomes" id="UP000199544">
    <property type="component" value="Unassembled WGS sequence"/>
</dbReference>
<dbReference type="EMBL" id="FNHW01000001">
    <property type="protein sequence ID" value="SDN03632.1"/>
    <property type="molecule type" value="Genomic_DNA"/>
</dbReference>
<dbReference type="AlphaFoldDB" id="A0A1G9Y3F1"/>
<protein>
    <submittedName>
        <fullName evidence="1">Uncharacterized protein</fullName>
    </submittedName>
</protein>
<reference evidence="2" key="1">
    <citation type="submission" date="2016-10" db="EMBL/GenBank/DDBJ databases">
        <authorList>
            <person name="Varghese N."/>
            <person name="Submissions S."/>
        </authorList>
    </citation>
    <scope>NUCLEOTIDE SEQUENCE [LARGE SCALE GENOMIC DNA]</scope>
    <source>
        <strain evidence="2">CGMCC 1.6854</strain>
    </source>
</reference>
<sequence length="67" mass="7698">MLNKDTFELFLVEASTESKRQRAVYTVSSVQEAYDKFMTELKANPEANQKLKSLTIKSGTVSYDIFR</sequence>
<organism evidence="1 2">
    <name type="scientific">Fictibacillus solisalsi</name>
    <dbReference type="NCBI Taxonomy" id="459525"/>
    <lineage>
        <taxon>Bacteria</taxon>
        <taxon>Bacillati</taxon>
        <taxon>Bacillota</taxon>
        <taxon>Bacilli</taxon>
        <taxon>Bacillales</taxon>
        <taxon>Fictibacillaceae</taxon>
        <taxon>Fictibacillus</taxon>
    </lineage>
</organism>